<comment type="subcellular location">
    <subcellularLocation>
        <location evidence="6">Cytoplasm</location>
    </subcellularLocation>
    <subcellularLocation>
        <location evidence="6">Nucleus</location>
        <location evidence="6">Nucleolus</location>
    </subcellularLocation>
    <text evidence="6">Shuttles between cytoplasm and nucleus/nucleolus.</text>
</comment>
<dbReference type="EMBL" id="JASAOG010000028">
    <property type="protein sequence ID" value="KAK0061758.1"/>
    <property type="molecule type" value="Genomic_DNA"/>
</dbReference>
<dbReference type="GO" id="GO:0005737">
    <property type="term" value="C:cytoplasm"/>
    <property type="evidence" value="ECO:0007669"/>
    <property type="project" value="UniProtKB-SubCell"/>
</dbReference>
<dbReference type="GO" id="GO:0043023">
    <property type="term" value="F:ribosomal large subunit binding"/>
    <property type="evidence" value="ECO:0007669"/>
    <property type="project" value="UniProtKB-UniRule"/>
</dbReference>
<dbReference type="AlphaFoldDB" id="A0AAD8FFB2"/>
<protein>
    <recommendedName>
        <fullName evidence="6">Eukaryotic translation initiation factor 6</fullName>
        <shortName evidence="6">eIF-6</shortName>
    </recommendedName>
</protein>
<evidence type="ECO:0000256" key="3">
    <source>
        <dbReference type="ARBA" id="ARBA00022917"/>
    </source>
</evidence>
<organism evidence="7 8">
    <name type="scientific">Biomphalaria pfeifferi</name>
    <name type="common">Bloodfluke planorb</name>
    <name type="synonym">Freshwater snail</name>
    <dbReference type="NCBI Taxonomy" id="112525"/>
    <lineage>
        <taxon>Eukaryota</taxon>
        <taxon>Metazoa</taxon>
        <taxon>Spiralia</taxon>
        <taxon>Lophotrochozoa</taxon>
        <taxon>Mollusca</taxon>
        <taxon>Gastropoda</taxon>
        <taxon>Heterobranchia</taxon>
        <taxon>Euthyneura</taxon>
        <taxon>Panpulmonata</taxon>
        <taxon>Hygrophila</taxon>
        <taxon>Lymnaeoidea</taxon>
        <taxon>Planorbidae</taxon>
        <taxon>Biomphalaria</taxon>
    </lineage>
</organism>
<dbReference type="SUPFAM" id="SSF55909">
    <property type="entry name" value="Pentein"/>
    <property type="match status" value="1"/>
</dbReference>
<dbReference type="PIRSF" id="PIRSF006413">
    <property type="entry name" value="IF-6"/>
    <property type="match status" value="1"/>
</dbReference>
<evidence type="ECO:0000256" key="2">
    <source>
        <dbReference type="ARBA" id="ARBA00022540"/>
    </source>
</evidence>
<dbReference type="NCBIfam" id="TIGR00323">
    <property type="entry name" value="eIF-6"/>
    <property type="match status" value="1"/>
</dbReference>
<dbReference type="Pfam" id="PF01912">
    <property type="entry name" value="eIF-6"/>
    <property type="match status" value="1"/>
</dbReference>
<evidence type="ECO:0000256" key="1">
    <source>
        <dbReference type="ARBA" id="ARBA00022490"/>
    </source>
</evidence>
<keyword evidence="3 6" id="KW-0648">Protein biosynthesis</keyword>
<keyword evidence="1 6" id="KW-0963">Cytoplasm</keyword>
<dbReference type="InterPro" id="IPR002769">
    <property type="entry name" value="eIF6"/>
</dbReference>
<keyword evidence="8" id="KW-1185">Reference proteome</keyword>
<keyword evidence="4 6" id="KW-0539">Nucleus</keyword>
<keyword evidence="2 6" id="KW-0396">Initiation factor</keyword>
<keyword evidence="6" id="KW-0690">Ribosome biogenesis</keyword>
<dbReference type="SMART" id="SM00654">
    <property type="entry name" value="eIF6"/>
    <property type="match status" value="1"/>
</dbReference>
<evidence type="ECO:0000256" key="4">
    <source>
        <dbReference type="ARBA" id="ARBA00023242"/>
    </source>
</evidence>
<sequence length="245" mass="26506">MAIRAQFEGNNEIGVFAKLTNSYCLVAIGGSENFYSVFEGEIGDTIPVVHASIAGCRVIGRMCVGNRHGLLVPNTTTDQELQHIRNALPDTVKIYRAEEKLSALGNVIACNDYVALVHPDLDRETEDLLVDTLNVEVFRHTVANNVLVGSYTVFSNQGGMVSPKTSVEDLDELSSLLQVPLVAGTVNRGSDILAAGLVVNDWMAVCGHDTTSTEVSVLESVFKLSDHEPSQIQTQMRDSLVDTLS</sequence>
<evidence type="ECO:0000313" key="8">
    <source>
        <dbReference type="Proteomes" id="UP001233172"/>
    </source>
</evidence>
<dbReference type="GO" id="GO:0003743">
    <property type="term" value="F:translation initiation factor activity"/>
    <property type="evidence" value="ECO:0007669"/>
    <property type="project" value="UniProtKB-UniRule"/>
</dbReference>
<comment type="similarity">
    <text evidence="6">Belongs to the eIF-6 family.</text>
</comment>
<name>A0AAD8FFB2_BIOPF</name>
<dbReference type="PANTHER" id="PTHR10784">
    <property type="entry name" value="TRANSLATION INITIATION FACTOR 6"/>
    <property type="match status" value="1"/>
</dbReference>
<reference evidence="7" key="2">
    <citation type="submission" date="2023-04" db="EMBL/GenBank/DDBJ databases">
        <authorList>
            <person name="Bu L."/>
            <person name="Lu L."/>
            <person name="Laidemitt M.R."/>
            <person name="Zhang S.M."/>
            <person name="Mutuku M."/>
            <person name="Mkoji G."/>
            <person name="Steinauer M."/>
            <person name="Loker E.S."/>
        </authorList>
    </citation>
    <scope>NUCLEOTIDE SEQUENCE</scope>
    <source>
        <strain evidence="7">KasaAsao</strain>
        <tissue evidence="7">Whole Snail</tissue>
    </source>
</reference>
<dbReference type="GO" id="GO:0042273">
    <property type="term" value="P:ribosomal large subunit biogenesis"/>
    <property type="evidence" value="ECO:0007669"/>
    <property type="project" value="UniProtKB-UniRule"/>
</dbReference>
<gene>
    <name evidence="6" type="primary">EIF6</name>
    <name evidence="7" type="ORF">Bpfe_008673</name>
</gene>
<dbReference type="Proteomes" id="UP001233172">
    <property type="component" value="Unassembled WGS sequence"/>
</dbReference>
<reference evidence="7" key="1">
    <citation type="journal article" date="2023" name="PLoS Negl. Trop. Dis.">
        <title>A genome sequence for Biomphalaria pfeifferi, the major vector snail for the human-infecting parasite Schistosoma mansoni.</title>
        <authorList>
            <person name="Bu L."/>
            <person name="Lu L."/>
            <person name="Laidemitt M.R."/>
            <person name="Zhang S.M."/>
            <person name="Mutuku M."/>
            <person name="Mkoji G."/>
            <person name="Steinauer M."/>
            <person name="Loker E.S."/>
        </authorList>
    </citation>
    <scope>NUCLEOTIDE SEQUENCE</scope>
    <source>
        <strain evidence="7">KasaAsao</strain>
    </source>
</reference>
<evidence type="ECO:0000256" key="6">
    <source>
        <dbReference type="HAMAP-Rule" id="MF_03132"/>
    </source>
</evidence>
<accession>A0AAD8FFB2</accession>
<comment type="function">
    <text evidence="6">Binds to the 60S ribosomal subunit and prevents its association with the 40S ribosomal subunit to form the 80S initiation complex in the cytoplasm. May also be involved in ribosome biogenesis.</text>
</comment>
<dbReference type="GO" id="GO:0005730">
    <property type="term" value="C:nucleolus"/>
    <property type="evidence" value="ECO:0007669"/>
    <property type="project" value="UniProtKB-SubCell"/>
</dbReference>
<comment type="caution">
    <text evidence="7">The sequence shown here is derived from an EMBL/GenBank/DDBJ whole genome shotgun (WGS) entry which is preliminary data.</text>
</comment>
<dbReference type="Gene3D" id="3.75.10.10">
    <property type="entry name" value="L-arginine/glycine Amidinotransferase, Chain A"/>
    <property type="match status" value="1"/>
</dbReference>
<dbReference type="FunFam" id="3.75.10.10:FF:000001">
    <property type="entry name" value="Eukaryotic translation initiation factor 6"/>
    <property type="match status" value="1"/>
</dbReference>
<evidence type="ECO:0000313" key="7">
    <source>
        <dbReference type="EMBL" id="KAK0061758.1"/>
    </source>
</evidence>
<proteinExistence type="inferred from homology"/>
<dbReference type="HAMAP" id="MF_00032">
    <property type="entry name" value="eIF_6"/>
    <property type="match status" value="1"/>
</dbReference>
<evidence type="ECO:0000256" key="5">
    <source>
        <dbReference type="ARBA" id="ARBA00062592"/>
    </source>
</evidence>
<dbReference type="GO" id="GO:0042256">
    <property type="term" value="P:cytosolic ribosome assembly"/>
    <property type="evidence" value="ECO:0007669"/>
    <property type="project" value="UniProtKB-UniRule"/>
</dbReference>
<comment type="subunit">
    <text evidence="5">Monomer. Associates with the 60S ribosomal subunit. Interacts with RACK1. Interacts with DICER1, AGO2, TARBP2, MOV10 and RPL7A; they form a large RNA-induced silencing complex (RISC).</text>
</comment>
<dbReference type="CDD" id="cd00527">
    <property type="entry name" value="IF6"/>
    <property type="match status" value="1"/>
</dbReference>